<feature type="compositionally biased region" description="Polar residues" evidence="1">
    <location>
        <begin position="1"/>
        <end position="11"/>
    </location>
</feature>
<protein>
    <submittedName>
        <fullName evidence="2">Uncharacterized protein</fullName>
    </submittedName>
</protein>
<evidence type="ECO:0000313" key="2">
    <source>
        <dbReference type="EMBL" id="EMI16513.1"/>
    </source>
</evidence>
<sequence length="40" mass="4479">MGGTSSNTQVSAVKRAGNMDPSTSVERTLFQLRFYEENRI</sequence>
<feature type="region of interest" description="Disordered" evidence="1">
    <location>
        <begin position="1"/>
        <end position="22"/>
    </location>
</feature>
<evidence type="ECO:0000313" key="3">
    <source>
        <dbReference type="Proteomes" id="UP000011991"/>
    </source>
</evidence>
<dbReference type="Proteomes" id="UP000011991">
    <property type="component" value="Unassembled WGS sequence"/>
</dbReference>
<reference evidence="2 3" key="1">
    <citation type="journal article" date="2013" name="Mar. Genomics">
        <title>Expression of sulfatases in Rhodopirellula baltica and the diversity of sulfatases in the genus Rhodopirellula.</title>
        <authorList>
            <person name="Wegner C.E."/>
            <person name="Richter-Heitmann T."/>
            <person name="Klindworth A."/>
            <person name="Klockow C."/>
            <person name="Richter M."/>
            <person name="Achstetter T."/>
            <person name="Glockner F.O."/>
            <person name="Harder J."/>
        </authorList>
    </citation>
    <scope>NUCLEOTIDE SEQUENCE [LARGE SCALE GENOMIC DNA]</scope>
    <source>
        <strain evidence="2 3">SM1</strain>
    </source>
</reference>
<gene>
    <name evidence="2" type="ORF">RMSM_06562</name>
</gene>
<organism evidence="2 3">
    <name type="scientific">Rhodopirellula maiorica SM1</name>
    <dbReference type="NCBI Taxonomy" id="1265738"/>
    <lineage>
        <taxon>Bacteria</taxon>
        <taxon>Pseudomonadati</taxon>
        <taxon>Planctomycetota</taxon>
        <taxon>Planctomycetia</taxon>
        <taxon>Pirellulales</taxon>
        <taxon>Pirellulaceae</taxon>
        <taxon>Novipirellula</taxon>
    </lineage>
</organism>
<accession>M5RAI5</accession>
<dbReference type="EMBL" id="ANOG01000947">
    <property type="protein sequence ID" value="EMI16513.1"/>
    <property type="molecule type" value="Genomic_DNA"/>
</dbReference>
<comment type="caution">
    <text evidence="2">The sequence shown here is derived from an EMBL/GenBank/DDBJ whole genome shotgun (WGS) entry which is preliminary data.</text>
</comment>
<proteinExistence type="predicted"/>
<keyword evidence="3" id="KW-1185">Reference proteome</keyword>
<dbReference type="AlphaFoldDB" id="M5RAI5"/>
<evidence type="ECO:0000256" key="1">
    <source>
        <dbReference type="SAM" id="MobiDB-lite"/>
    </source>
</evidence>
<dbReference type="PATRIC" id="fig|1265738.3.peg.6548"/>
<name>M5RAI5_9BACT</name>